<proteinExistence type="predicted"/>
<evidence type="ECO:0000256" key="9">
    <source>
        <dbReference type="PROSITE-ProRule" id="PRU00027"/>
    </source>
</evidence>
<evidence type="ECO:0000256" key="6">
    <source>
        <dbReference type="ARBA" id="ARBA00023125"/>
    </source>
</evidence>
<comment type="caution">
    <text evidence="12">The sequence shown here is derived from an EMBL/GenBank/DDBJ whole genome shotgun (WGS) entry which is preliminary data.</text>
</comment>
<dbReference type="SMART" id="SM00614">
    <property type="entry name" value="ZnF_BED"/>
    <property type="match status" value="1"/>
</dbReference>
<dbReference type="InterPro" id="IPR003656">
    <property type="entry name" value="Znf_BED"/>
</dbReference>
<dbReference type="GeneID" id="81363887"/>
<evidence type="ECO:0000256" key="10">
    <source>
        <dbReference type="SAM" id="MobiDB-lite"/>
    </source>
</evidence>
<dbReference type="PANTHER" id="PTHR46481:SF10">
    <property type="entry name" value="ZINC FINGER BED DOMAIN-CONTAINING PROTEIN 39"/>
    <property type="match status" value="1"/>
</dbReference>
<keyword evidence="8" id="KW-0539">Nucleus</keyword>
<feature type="compositionally biased region" description="Acidic residues" evidence="10">
    <location>
        <begin position="817"/>
        <end position="827"/>
    </location>
</feature>
<keyword evidence="7" id="KW-0804">Transcription</keyword>
<dbReference type="PROSITE" id="PS50808">
    <property type="entry name" value="ZF_BED"/>
    <property type="match status" value="1"/>
</dbReference>
<protein>
    <recommendedName>
        <fullName evidence="11">BED-type domain-containing protein</fullName>
    </recommendedName>
</protein>
<evidence type="ECO:0000259" key="11">
    <source>
        <dbReference type="PROSITE" id="PS50808"/>
    </source>
</evidence>
<keyword evidence="2" id="KW-0479">Metal-binding</keyword>
<evidence type="ECO:0000256" key="2">
    <source>
        <dbReference type="ARBA" id="ARBA00022723"/>
    </source>
</evidence>
<feature type="compositionally biased region" description="Basic and acidic residues" evidence="10">
    <location>
        <begin position="847"/>
        <end position="858"/>
    </location>
</feature>
<dbReference type="PANTHER" id="PTHR46481">
    <property type="entry name" value="ZINC FINGER BED DOMAIN-CONTAINING PROTEIN 4"/>
    <property type="match status" value="1"/>
</dbReference>
<evidence type="ECO:0000313" key="13">
    <source>
        <dbReference type="Proteomes" id="UP001147747"/>
    </source>
</evidence>
<feature type="compositionally biased region" description="Polar residues" evidence="10">
    <location>
        <begin position="801"/>
        <end position="812"/>
    </location>
</feature>
<feature type="domain" description="BED-type" evidence="11">
    <location>
        <begin position="98"/>
        <end position="165"/>
    </location>
</feature>
<dbReference type="GO" id="GO:0003677">
    <property type="term" value="F:DNA binding"/>
    <property type="evidence" value="ECO:0007669"/>
    <property type="project" value="UniProtKB-KW"/>
</dbReference>
<dbReference type="Proteomes" id="UP001147747">
    <property type="component" value="Unassembled WGS sequence"/>
</dbReference>
<keyword evidence="6" id="KW-0238">DNA-binding</keyword>
<dbReference type="GO" id="GO:0005634">
    <property type="term" value="C:nucleus"/>
    <property type="evidence" value="ECO:0007669"/>
    <property type="project" value="UniProtKB-SubCell"/>
</dbReference>
<feature type="region of interest" description="Disordered" evidence="10">
    <location>
        <begin position="767"/>
        <end position="858"/>
    </location>
</feature>
<gene>
    <name evidence="12" type="ORF">N7509_000260</name>
</gene>
<dbReference type="EMBL" id="JAPZBU010000003">
    <property type="protein sequence ID" value="KAJ5413633.1"/>
    <property type="molecule type" value="Genomic_DNA"/>
</dbReference>
<dbReference type="GO" id="GO:0008270">
    <property type="term" value="F:zinc ion binding"/>
    <property type="evidence" value="ECO:0007669"/>
    <property type="project" value="UniProtKB-KW"/>
</dbReference>
<keyword evidence="3 9" id="KW-0863">Zinc-finger</keyword>
<organism evidence="12 13">
    <name type="scientific">Penicillium cosmopolitanum</name>
    <dbReference type="NCBI Taxonomy" id="1131564"/>
    <lineage>
        <taxon>Eukaryota</taxon>
        <taxon>Fungi</taxon>
        <taxon>Dikarya</taxon>
        <taxon>Ascomycota</taxon>
        <taxon>Pezizomycotina</taxon>
        <taxon>Eurotiomycetes</taxon>
        <taxon>Eurotiomycetidae</taxon>
        <taxon>Eurotiales</taxon>
        <taxon>Aspergillaceae</taxon>
        <taxon>Penicillium</taxon>
    </lineage>
</organism>
<dbReference type="GO" id="GO:0046983">
    <property type="term" value="F:protein dimerization activity"/>
    <property type="evidence" value="ECO:0007669"/>
    <property type="project" value="InterPro"/>
</dbReference>
<name>A0A9W9WAA8_9EURO</name>
<keyword evidence="5" id="KW-0805">Transcription regulation</keyword>
<keyword evidence="4" id="KW-0862">Zinc</keyword>
<reference evidence="12" key="1">
    <citation type="submission" date="2022-12" db="EMBL/GenBank/DDBJ databases">
        <authorList>
            <person name="Petersen C."/>
        </authorList>
    </citation>
    <scope>NUCLEOTIDE SEQUENCE</scope>
    <source>
        <strain evidence="12">IBT 29677</strain>
    </source>
</reference>
<dbReference type="Pfam" id="PF05699">
    <property type="entry name" value="Dimer_Tnp_hAT"/>
    <property type="match status" value="1"/>
</dbReference>
<evidence type="ECO:0000256" key="3">
    <source>
        <dbReference type="ARBA" id="ARBA00022771"/>
    </source>
</evidence>
<comment type="subcellular location">
    <subcellularLocation>
        <location evidence="1">Nucleus</location>
    </subcellularLocation>
</comment>
<dbReference type="OrthoDB" id="2677621at2759"/>
<dbReference type="AlphaFoldDB" id="A0A9W9WAA8"/>
<keyword evidence="13" id="KW-1185">Reference proteome</keyword>
<dbReference type="SUPFAM" id="SSF53098">
    <property type="entry name" value="Ribonuclease H-like"/>
    <property type="match status" value="1"/>
</dbReference>
<dbReference type="InterPro" id="IPR008906">
    <property type="entry name" value="HATC_C_dom"/>
</dbReference>
<dbReference type="RefSeq" id="XP_056493489.1">
    <property type="nucleotide sequence ID" value="XM_056624907.1"/>
</dbReference>
<sequence length="858" mass="98707">MSYTFLLRPVLDRYRASSSNPSPPDALHSNTSGSTADISFIRSQSISPPKIFEHVGPLRKKSFVLWTEMVNDEFVAWWLKTEFGSRINRNLFEDKRGAQTAECWKHFHQVAAISDGEPRVMCKTCDHTLTNPADGHRGTSSMNKHYQGSVKCRKKTPHSKDIRKLIQKGAHLAPQKSVFTNDAWIERILIFLSSLQLPFQLVEHPQFRALVETIRLAPSMPEIPTSITIRRRLQVIVKERQQGLLQTLPEGGKLSIALDSWTSPFRQAFMAVTGYFIEHDWNYREILLGFEPVHGSHTGINLGAVLFPLLQKHGIEDRVLIVATDNASNNSTLVESLKGSIQGLKLPSNIPIIRMPCIAHVIQLSLKELLGQMEANPKNEREEMDFTGGTVSSRRENHEIIYTLNKVRKLAVHINRSPQRREHFLGLQTKEPKLVPMQDVKTRWNSTFLMLRRAKRLQSTFDEFCRVYNHVDLQLSEEEWRQVEYLLSITQPFFSFTNEVSKSKDITIHTVFGIYNALFAHLEKSKRQLVRKKVNWKTAMLKELVYARKKLSQYRRATDDVGDDLYQIATIMAPQNKIEFFQKPEWEPKWAPRYRKSLEKYLIPYEKRYLESQPMRDSVPSAAQVSNLELMVSTAQSSESQTSVDDELRRYLGSSTRLINPRLFWKDHENELPILASLARDVLSTPASGAGVERLFNCARDICHFRRGSLKPKPIQDLMMMMCTTRFDVESEKLAFIDEYLSTQEIHEKTEEKEAQKKKEEVFDLISDDEEEEEDSTDDATSKPTQLVGESILGKRPRVGTTPTDLLSTQAPPIQLEDGEGEQDEPPLPENSSTQRRTSGRVPKRIRRDEDLYEYQKP</sequence>
<evidence type="ECO:0000256" key="7">
    <source>
        <dbReference type="ARBA" id="ARBA00023163"/>
    </source>
</evidence>
<evidence type="ECO:0000256" key="8">
    <source>
        <dbReference type="ARBA" id="ARBA00023242"/>
    </source>
</evidence>
<evidence type="ECO:0000256" key="1">
    <source>
        <dbReference type="ARBA" id="ARBA00004123"/>
    </source>
</evidence>
<accession>A0A9W9WAA8</accession>
<reference evidence="12" key="2">
    <citation type="journal article" date="2023" name="IMA Fungus">
        <title>Comparative genomic study of the Penicillium genus elucidates a diverse pangenome and 15 lateral gene transfer events.</title>
        <authorList>
            <person name="Petersen C."/>
            <person name="Sorensen T."/>
            <person name="Nielsen M.R."/>
            <person name="Sondergaard T.E."/>
            <person name="Sorensen J.L."/>
            <person name="Fitzpatrick D.A."/>
            <person name="Frisvad J.C."/>
            <person name="Nielsen K.L."/>
        </authorList>
    </citation>
    <scope>NUCLEOTIDE SEQUENCE</scope>
    <source>
        <strain evidence="12">IBT 29677</strain>
    </source>
</reference>
<evidence type="ECO:0000256" key="4">
    <source>
        <dbReference type="ARBA" id="ARBA00022833"/>
    </source>
</evidence>
<evidence type="ECO:0000313" key="12">
    <source>
        <dbReference type="EMBL" id="KAJ5413633.1"/>
    </source>
</evidence>
<evidence type="ECO:0000256" key="5">
    <source>
        <dbReference type="ARBA" id="ARBA00023015"/>
    </source>
</evidence>
<feature type="compositionally biased region" description="Acidic residues" evidence="10">
    <location>
        <begin position="767"/>
        <end position="778"/>
    </location>
</feature>
<dbReference type="InterPro" id="IPR052035">
    <property type="entry name" value="ZnF_BED_domain_contain"/>
</dbReference>
<dbReference type="InterPro" id="IPR012337">
    <property type="entry name" value="RNaseH-like_sf"/>
</dbReference>